<dbReference type="SUPFAM" id="SSF53448">
    <property type="entry name" value="Nucleotide-diphospho-sugar transferases"/>
    <property type="match status" value="1"/>
</dbReference>
<accession>A0ABW9XRN2</accession>
<feature type="domain" description="Glycosyltransferase 2-like" evidence="1">
    <location>
        <begin position="6"/>
        <end position="129"/>
    </location>
</feature>
<gene>
    <name evidence="2" type="ORF">GT019_15690</name>
</gene>
<dbReference type="CDD" id="cd02511">
    <property type="entry name" value="Beta4Glucosyltransferase"/>
    <property type="match status" value="1"/>
</dbReference>
<organism evidence="2 3">
    <name type="scientific">Paenibacillus glycinis</name>
    <dbReference type="NCBI Taxonomy" id="2697035"/>
    <lineage>
        <taxon>Bacteria</taxon>
        <taxon>Bacillati</taxon>
        <taxon>Bacillota</taxon>
        <taxon>Bacilli</taxon>
        <taxon>Bacillales</taxon>
        <taxon>Paenibacillaceae</taxon>
        <taxon>Paenibacillus</taxon>
    </lineage>
</organism>
<sequence>MLLGIHVLACNEEDVLGRCLQSVRGLADEIVVTDTGSGDRTVDIAKAYGARIVRAAWEDDFAAARNAGLEAARTVWVLVLDADEWLEAGYDRTSLRRMLREAQEDGFSVRMESRYGHEANETLSHEAMRLFRADCGLRYAGAIHEQLVRPGARKIAVDGPLCGLRLRHDGYLPEMMARKAKAERNLRLIGKALREEPDHPFHLYNRGVTLCQLNKPKDACAAFALASLFAPADAPYRASLVRDRAKALLAIGDADGAAAMLHREVDRYADCPDVQLAYGDSLMAQRRALEARGAYEAALAAGAAAGGSVREAGAGSFRARCGIAAAEAALGRAEHALRAYAAAAAEAPRYGPALAGWAEQLQAVGENDEAIRAALASSLGEAAPGDAALLARVLGGIGAYAAALPLWREAKPLAPAEIRAYAAALAGAGDAGAARALLLGWLEAPRSAKSVGAAETETAAAVEGTAANRRQTDAGFEHAREGVAADIAQQLAAGAMAEKVTQMQTQAPATARQQHPLFAALCADAALCGWEAGMPLGGTLREMLASAHGELAERLSAVERYAAPYVAVRSARTPGADAGLPEWLPFVGLLLERALELGLPRLAGRLAQAAPALNERYGVTLYRHGYAQAAAGRLLRGMEQRAPGAEESFAFGEILLLKGLYGEALSMFEAAMPDEGVGARAKLGAAFCSLALAREALLPWAERATAEFGGGWPLADLEQLQLAIIRTEATGWRTPWTAVQRRRMNVGEHEADHALHDR</sequence>
<dbReference type="EMBL" id="JAAAMV010000011">
    <property type="protein sequence ID" value="NBD25325.1"/>
    <property type="molecule type" value="Genomic_DNA"/>
</dbReference>
<reference evidence="2 3" key="1">
    <citation type="submission" date="2020-01" db="EMBL/GenBank/DDBJ databases">
        <title>Paenibacillus soybeanensis sp. nov. isolated from the nodules of soybean (Glycine max(L.) Merr).</title>
        <authorList>
            <person name="Wang H."/>
        </authorList>
    </citation>
    <scope>NUCLEOTIDE SEQUENCE [LARGE SCALE GENOMIC DNA]</scope>
    <source>
        <strain evidence="2 3">T1</strain>
    </source>
</reference>
<dbReference type="InterPro" id="IPR011990">
    <property type="entry name" value="TPR-like_helical_dom_sf"/>
</dbReference>
<dbReference type="Gene3D" id="3.90.550.10">
    <property type="entry name" value="Spore Coat Polysaccharide Biosynthesis Protein SpsA, Chain A"/>
    <property type="match status" value="1"/>
</dbReference>
<dbReference type="InterPro" id="IPR001173">
    <property type="entry name" value="Glyco_trans_2-like"/>
</dbReference>
<evidence type="ECO:0000313" key="2">
    <source>
        <dbReference type="EMBL" id="NBD25325.1"/>
    </source>
</evidence>
<name>A0ABW9XRN2_9BACL</name>
<dbReference type="Pfam" id="PF00535">
    <property type="entry name" value="Glycos_transf_2"/>
    <property type="match status" value="1"/>
</dbReference>
<evidence type="ECO:0000259" key="1">
    <source>
        <dbReference type="Pfam" id="PF00535"/>
    </source>
</evidence>
<dbReference type="Gene3D" id="1.25.40.10">
    <property type="entry name" value="Tetratricopeptide repeat domain"/>
    <property type="match status" value="1"/>
</dbReference>
<comment type="caution">
    <text evidence="2">The sequence shown here is derived from an EMBL/GenBank/DDBJ whole genome shotgun (WGS) entry which is preliminary data.</text>
</comment>
<dbReference type="Proteomes" id="UP000665561">
    <property type="component" value="Unassembled WGS sequence"/>
</dbReference>
<dbReference type="RefSeq" id="WP_161744126.1">
    <property type="nucleotide sequence ID" value="NZ_JAAAMV010000011.1"/>
</dbReference>
<evidence type="ECO:0000313" key="3">
    <source>
        <dbReference type="Proteomes" id="UP000665561"/>
    </source>
</evidence>
<dbReference type="InterPro" id="IPR029044">
    <property type="entry name" value="Nucleotide-diphossugar_trans"/>
</dbReference>
<proteinExistence type="predicted"/>
<dbReference type="PANTHER" id="PTHR43630:SF2">
    <property type="entry name" value="GLYCOSYLTRANSFERASE"/>
    <property type="match status" value="1"/>
</dbReference>
<dbReference type="PANTHER" id="PTHR43630">
    <property type="entry name" value="POLY-BETA-1,6-N-ACETYL-D-GLUCOSAMINE SYNTHASE"/>
    <property type="match status" value="1"/>
</dbReference>
<keyword evidence="3" id="KW-1185">Reference proteome</keyword>
<dbReference type="SUPFAM" id="SSF48452">
    <property type="entry name" value="TPR-like"/>
    <property type="match status" value="2"/>
</dbReference>
<protein>
    <submittedName>
        <fullName evidence="2">Glycosyltransferase</fullName>
    </submittedName>
</protein>